<evidence type="ECO:0000313" key="4">
    <source>
        <dbReference type="Proteomes" id="UP000800035"/>
    </source>
</evidence>
<dbReference type="InterPro" id="IPR044925">
    <property type="entry name" value="His-Me_finger_sf"/>
</dbReference>
<gene>
    <name evidence="3" type="ORF">CC80DRAFT_552107</name>
</gene>
<organism evidence="3 4">
    <name type="scientific">Byssothecium circinans</name>
    <dbReference type="NCBI Taxonomy" id="147558"/>
    <lineage>
        <taxon>Eukaryota</taxon>
        <taxon>Fungi</taxon>
        <taxon>Dikarya</taxon>
        <taxon>Ascomycota</taxon>
        <taxon>Pezizomycotina</taxon>
        <taxon>Dothideomycetes</taxon>
        <taxon>Pleosporomycetidae</taxon>
        <taxon>Pleosporales</taxon>
        <taxon>Massarineae</taxon>
        <taxon>Massarinaceae</taxon>
        <taxon>Byssothecium</taxon>
    </lineage>
</organism>
<dbReference type="Proteomes" id="UP000800035">
    <property type="component" value="Unassembled WGS sequence"/>
</dbReference>
<evidence type="ECO:0000256" key="1">
    <source>
        <dbReference type="SAM" id="MobiDB-lite"/>
    </source>
</evidence>
<dbReference type="InterPro" id="IPR044930">
    <property type="entry name" value="Homing_endonuclease_His-Me"/>
</dbReference>
<dbReference type="Gene3D" id="3.90.75.10">
    <property type="entry name" value="Homing Intron 3 (I-ppo) Encoded Endonuclease, Chain A"/>
    <property type="match status" value="1"/>
</dbReference>
<feature type="region of interest" description="Disordered" evidence="1">
    <location>
        <begin position="209"/>
        <end position="244"/>
    </location>
</feature>
<dbReference type="Pfam" id="PF05551">
    <property type="entry name" value="zf-His_Me_endon"/>
    <property type="match status" value="1"/>
</dbReference>
<accession>A0A6A5TJ05</accession>
<keyword evidence="4" id="KW-1185">Reference proteome</keyword>
<feature type="compositionally biased region" description="Basic and acidic residues" evidence="1">
    <location>
        <begin position="157"/>
        <end position="172"/>
    </location>
</feature>
<dbReference type="AlphaFoldDB" id="A0A6A5TJ05"/>
<dbReference type="GO" id="GO:0004519">
    <property type="term" value="F:endonuclease activity"/>
    <property type="evidence" value="ECO:0007669"/>
    <property type="project" value="InterPro"/>
</dbReference>
<reference evidence="3" key="1">
    <citation type="journal article" date="2020" name="Stud. Mycol.">
        <title>101 Dothideomycetes genomes: a test case for predicting lifestyles and emergence of pathogens.</title>
        <authorList>
            <person name="Haridas S."/>
            <person name="Albert R."/>
            <person name="Binder M."/>
            <person name="Bloem J."/>
            <person name="Labutti K."/>
            <person name="Salamov A."/>
            <person name="Andreopoulos B."/>
            <person name="Baker S."/>
            <person name="Barry K."/>
            <person name="Bills G."/>
            <person name="Bluhm B."/>
            <person name="Cannon C."/>
            <person name="Castanera R."/>
            <person name="Culley D."/>
            <person name="Daum C."/>
            <person name="Ezra D."/>
            <person name="Gonzalez J."/>
            <person name="Henrissat B."/>
            <person name="Kuo A."/>
            <person name="Liang C."/>
            <person name="Lipzen A."/>
            <person name="Lutzoni F."/>
            <person name="Magnuson J."/>
            <person name="Mondo S."/>
            <person name="Nolan M."/>
            <person name="Ohm R."/>
            <person name="Pangilinan J."/>
            <person name="Park H.-J."/>
            <person name="Ramirez L."/>
            <person name="Alfaro M."/>
            <person name="Sun H."/>
            <person name="Tritt A."/>
            <person name="Yoshinaga Y."/>
            <person name="Zwiers L.-H."/>
            <person name="Turgeon B."/>
            <person name="Goodwin S."/>
            <person name="Spatafora J."/>
            <person name="Crous P."/>
            <person name="Grigoriev I."/>
        </authorList>
    </citation>
    <scope>NUCLEOTIDE SEQUENCE</scope>
    <source>
        <strain evidence="3">CBS 675.92</strain>
    </source>
</reference>
<dbReference type="SUPFAM" id="SSF54060">
    <property type="entry name" value="His-Me finger endonucleases"/>
    <property type="match status" value="1"/>
</dbReference>
<feature type="domain" description="Zinc-binding loop region of homing endonuclease" evidence="2">
    <location>
        <begin position="391"/>
        <end position="445"/>
    </location>
</feature>
<protein>
    <recommendedName>
        <fullName evidence="2">Zinc-binding loop region of homing endonuclease domain-containing protein</fullName>
    </recommendedName>
</protein>
<evidence type="ECO:0000313" key="3">
    <source>
        <dbReference type="EMBL" id="KAF1952611.1"/>
    </source>
</evidence>
<proteinExistence type="predicted"/>
<name>A0A6A5TJ05_9PLEO</name>
<feature type="compositionally biased region" description="Basic and acidic residues" evidence="1">
    <location>
        <begin position="212"/>
        <end position="230"/>
    </location>
</feature>
<feature type="region of interest" description="Disordered" evidence="1">
    <location>
        <begin position="1"/>
        <end position="42"/>
    </location>
</feature>
<sequence>MQQARTSLPRKRGRTVDYTDSSDDDQPMKIPRPNAIFTCPLPPKATPVIAEDDEPDTFFRGTGTKTDPWTLSSWMTGNVIAHVDQGPILLDSDEDEEVEAFSLHNSFDDEESDTSSITSYETAAESPTPARLFIRSASSPTEYAPCSIDNEEDFDDPGNREDKIANSDHDSDGQPYSIVIDLDGEDDDTAIRRISAQIEMWKEWSESNLVKPEPHEKETFELETPVHEEESVTSNENSGAPYSPAQDLCGCSSDNVQARSPISMQPSSIVSGQGIPQQFSAEQIKEHEDMKAYIKFKKWWLYHKYAARMTKGLELKMKNVMKYVRMPDKDQDNNCWIYERSQGGNSNSICIAITFEHEGLKHRLTQNFGTINMFLQGKLTTDIIDKFIEKWWHLSHLCGNWRCVNINHVILEARETNIRRNACFRAKEEARRPYCQHDPPCMTHLTNPILPEDRRIKRGIKLVTEELRPGLL</sequence>
<dbReference type="InterPro" id="IPR008704">
    <property type="entry name" value="Endonuclease_Zinc-binding_loop"/>
</dbReference>
<evidence type="ECO:0000259" key="2">
    <source>
        <dbReference type="Pfam" id="PF05551"/>
    </source>
</evidence>
<dbReference type="OrthoDB" id="5386048at2759"/>
<dbReference type="EMBL" id="ML977009">
    <property type="protein sequence ID" value="KAF1952611.1"/>
    <property type="molecule type" value="Genomic_DNA"/>
</dbReference>
<feature type="region of interest" description="Disordered" evidence="1">
    <location>
        <begin position="107"/>
        <end position="177"/>
    </location>
</feature>